<name>A0A0C3CAY5_OIDMZ</name>
<dbReference type="PANTHER" id="PTHR23501">
    <property type="entry name" value="MAJOR FACILITATOR SUPERFAMILY"/>
    <property type="match status" value="1"/>
</dbReference>
<evidence type="ECO:0000256" key="4">
    <source>
        <dbReference type="ARBA" id="ARBA00023136"/>
    </source>
</evidence>
<feature type="transmembrane region" description="Helical" evidence="5">
    <location>
        <begin position="258"/>
        <end position="291"/>
    </location>
</feature>
<dbReference type="InterPro" id="IPR036259">
    <property type="entry name" value="MFS_trans_sf"/>
</dbReference>
<reference evidence="8" key="2">
    <citation type="submission" date="2015-01" db="EMBL/GenBank/DDBJ databases">
        <title>Evolutionary Origins and Diversification of the Mycorrhizal Mutualists.</title>
        <authorList>
            <consortium name="DOE Joint Genome Institute"/>
            <consortium name="Mycorrhizal Genomics Consortium"/>
            <person name="Kohler A."/>
            <person name="Kuo A."/>
            <person name="Nagy L.G."/>
            <person name="Floudas D."/>
            <person name="Copeland A."/>
            <person name="Barry K.W."/>
            <person name="Cichocki N."/>
            <person name="Veneault-Fourrey C."/>
            <person name="LaButti K."/>
            <person name="Lindquist E.A."/>
            <person name="Lipzen A."/>
            <person name="Lundell T."/>
            <person name="Morin E."/>
            <person name="Murat C."/>
            <person name="Riley R."/>
            <person name="Ohm R."/>
            <person name="Sun H."/>
            <person name="Tunlid A."/>
            <person name="Henrissat B."/>
            <person name="Grigoriev I.V."/>
            <person name="Hibbett D.S."/>
            <person name="Martin F."/>
        </authorList>
    </citation>
    <scope>NUCLEOTIDE SEQUENCE [LARGE SCALE GENOMIC DNA]</scope>
    <source>
        <strain evidence="8">Zn</strain>
    </source>
</reference>
<dbReference type="AlphaFoldDB" id="A0A0C3CAY5"/>
<evidence type="ECO:0000256" key="1">
    <source>
        <dbReference type="ARBA" id="ARBA00004141"/>
    </source>
</evidence>
<dbReference type="HOGENOM" id="CLU_000960_22_0_1"/>
<dbReference type="Pfam" id="PF07690">
    <property type="entry name" value="MFS_1"/>
    <property type="match status" value="1"/>
</dbReference>
<feature type="transmembrane region" description="Helical" evidence="5">
    <location>
        <begin position="160"/>
        <end position="180"/>
    </location>
</feature>
<sequence length="516" mass="55194">LQTTLLMLALCTAVFLAALDTVILTTALPTITASLHTSTSGAAWIGSSFMLANASSVPFWGSASDIFGRKPLLLLANSIFMAGSIISALAGNLAVLLAGRSIQGIGAGGITVLVNIIVSDIFVMRTRSLMLTLVGSVWFFAATIGPVIGGTFAERVGWRWCFWVNAPFNITSLILLTHLLRLHTPHTSLLKGLALLDWPGFLTLPTGTTLLLLGLEFGGTSSPWSSPLVISLLFSGALTLALFLIIESRIAPNPLIPLHLFSSISTISTLLVCAAHAMCYISVAYFLPYYFQAILSFSPLFSGLWSLITAFTLLFTTLSCGWYMHSTGRYLELIRFGLAFLVVGFGLFTTFSSSLSVPRMVIFQIVMSLGLGPLFQAPLVALQAHLEKKDIATGTATFGFIRMLSAGISVVVGELIFQSQMRKRAHLFISSGILPAIAEKISSGSSAVGTVLLQELTPTQRYIVRAAQSQSLNSMWTFCIAVAAVGLIAGFGIKGSEMSKVDEETTGLKIEESRDV</sequence>
<dbReference type="Gene3D" id="1.20.1250.20">
    <property type="entry name" value="MFS general substrate transporter like domains"/>
    <property type="match status" value="1"/>
</dbReference>
<dbReference type="GO" id="GO:0005886">
    <property type="term" value="C:plasma membrane"/>
    <property type="evidence" value="ECO:0007669"/>
    <property type="project" value="TreeGrafter"/>
</dbReference>
<evidence type="ECO:0000313" key="8">
    <source>
        <dbReference type="Proteomes" id="UP000054321"/>
    </source>
</evidence>
<dbReference type="PANTHER" id="PTHR23501:SF195">
    <property type="entry name" value="PEP5"/>
    <property type="match status" value="1"/>
</dbReference>
<dbReference type="InterPro" id="IPR020846">
    <property type="entry name" value="MFS_dom"/>
</dbReference>
<comment type="subcellular location">
    <subcellularLocation>
        <location evidence="1">Membrane</location>
        <topology evidence="1">Multi-pass membrane protein</topology>
    </subcellularLocation>
</comment>
<keyword evidence="3 5" id="KW-1133">Transmembrane helix</keyword>
<feature type="transmembrane region" description="Helical" evidence="5">
    <location>
        <begin position="227"/>
        <end position="246"/>
    </location>
</feature>
<dbReference type="EMBL" id="KN832885">
    <property type="protein sequence ID" value="KIM96083.1"/>
    <property type="molecule type" value="Genomic_DNA"/>
</dbReference>
<dbReference type="InterPro" id="IPR011701">
    <property type="entry name" value="MFS"/>
</dbReference>
<feature type="non-terminal residue" evidence="7">
    <location>
        <position position="1"/>
    </location>
</feature>
<dbReference type="Gene3D" id="1.20.1720.10">
    <property type="entry name" value="Multidrug resistance protein D"/>
    <property type="match status" value="1"/>
</dbReference>
<feature type="non-terminal residue" evidence="7">
    <location>
        <position position="516"/>
    </location>
</feature>
<feature type="transmembrane region" description="Helical" evidence="5">
    <location>
        <begin position="192"/>
        <end position="215"/>
    </location>
</feature>
<evidence type="ECO:0000256" key="2">
    <source>
        <dbReference type="ARBA" id="ARBA00022692"/>
    </source>
</evidence>
<evidence type="ECO:0000313" key="7">
    <source>
        <dbReference type="EMBL" id="KIM96083.1"/>
    </source>
</evidence>
<dbReference type="OrthoDB" id="10021397at2759"/>
<organism evidence="7 8">
    <name type="scientific">Oidiodendron maius (strain Zn)</name>
    <dbReference type="NCBI Taxonomy" id="913774"/>
    <lineage>
        <taxon>Eukaryota</taxon>
        <taxon>Fungi</taxon>
        <taxon>Dikarya</taxon>
        <taxon>Ascomycota</taxon>
        <taxon>Pezizomycotina</taxon>
        <taxon>Leotiomycetes</taxon>
        <taxon>Leotiomycetes incertae sedis</taxon>
        <taxon>Myxotrichaceae</taxon>
        <taxon>Oidiodendron</taxon>
    </lineage>
</organism>
<feature type="transmembrane region" description="Helical" evidence="5">
    <location>
        <begin position="475"/>
        <end position="493"/>
    </location>
</feature>
<dbReference type="FunCoup" id="A0A0C3CAY5">
    <property type="interactions" value="43"/>
</dbReference>
<evidence type="ECO:0000259" key="6">
    <source>
        <dbReference type="PROSITE" id="PS50850"/>
    </source>
</evidence>
<evidence type="ECO:0000256" key="3">
    <source>
        <dbReference type="ARBA" id="ARBA00022989"/>
    </source>
</evidence>
<evidence type="ECO:0000256" key="5">
    <source>
        <dbReference type="SAM" id="Phobius"/>
    </source>
</evidence>
<dbReference type="PROSITE" id="PS50850">
    <property type="entry name" value="MFS"/>
    <property type="match status" value="1"/>
</dbReference>
<keyword evidence="8" id="KW-1185">Reference proteome</keyword>
<feature type="domain" description="Major facilitator superfamily (MFS) profile" evidence="6">
    <location>
        <begin position="6"/>
        <end position="461"/>
    </location>
</feature>
<feature type="transmembrane region" description="Helical" evidence="5">
    <location>
        <begin position="72"/>
        <end position="96"/>
    </location>
</feature>
<accession>A0A0C3CAY5</accession>
<dbReference type="InParanoid" id="A0A0C3CAY5"/>
<feature type="transmembrane region" description="Helical" evidence="5">
    <location>
        <begin position="102"/>
        <end position="122"/>
    </location>
</feature>
<keyword evidence="2 5" id="KW-0812">Transmembrane</keyword>
<dbReference type="SUPFAM" id="SSF103473">
    <property type="entry name" value="MFS general substrate transporter"/>
    <property type="match status" value="1"/>
</dbReference>
<feature type="transmembrane region" description="Helical" evidence="5">
    <location>
        <begin position="43"/>
        <end position="60"/>
    </location>
</feature>
<dbReference type="PRINTS" id="PR01036">
    <property type="entry name" value="TCRTETB"/>
</dbReference>
<feature type="transmembrane region" description="Helical" evidence="5">
    <location>
        <begin position="336"/>
        <end position="355"/>
    </location>
</feature>
<keyword evidence="4 5" id="KW-0472">Membrane</keyword>
<protein>
    <recommendedName>
        <fullName evidence="6">Major facilitator superfamily (MFS) profile domain-containing protein</fullName>
    </recommendedName>
</protein>
<feature type="transmembrane region" description="Helical" evidence="5">
    <location>
        <begin position="129"/>
        <end position="148"/>
    </location>
</feature>
<feature type="transmembrane region" description="Helical" evidence="5">
    <location>
        <begin position="303"/>
        <end position="324"/>
    </location>
</feature>
<dbReference type="GO" id="GO:0022857">
    <property type="term" value="F:transmembrane transporter activity"/>
    <property type="evidence" value="ECO:0007669"/>
    <property type="project" value="InterPro"/>
</dbReference>
<reference evidence="7 8" key="1">
    <citation type="submission" date="2014-04" db="EMBL/GenBank/DDBJ databases">
        <authorList>
            <consortium name="DOE Joint Genome Institute"/>
            <person name="Kuo A."/>
            <person name="Martino E."/>
            <person name="Perotto S."/>
            <person name="Kohler A."/>
            <person name="Nagy L.G."/>
            <person name="Floudas D."/>
            <person name="Copeland A."/>
            <person name="Barry K.W."/>
            <person name="Cichocki N."/>
            <person name="Veneault-Fourrey C."/>
            <person name="LaButti K."/>
            <person name="Lindquist E.A."/>
            <person name="Lipzen A."/>
            <person name="Lundell T."/>
            <person name="Morin E."/>
            <person name="Murat C."/>
            <person name="Sun H."/>
            <person name="Tunlid A."/>
            <person name="Henrissat B."/>
            <person name="Grigoriev I.V."/>
            <person name="Hibbett D.S."/>
            <person name="Martin F."/>
            <person name="Nordberg H.P."/>
            <person name="Cantor M.N."/>
            <person name="Hua S.X."/>
        </authorList>
    </citation>
    <scope>NUCLEOTIDE SEQUENCE [LARGE SCALE GENOMIC DNA]</scope>
    <source>
        <strain evidence="7 8">Zn</strain>
    </source>
</reference>
<proteinExistence type="predicted"/>
<feature type="transmembrane region" description="Helical" evidence="5">
    <location>
        <begin position="361"/>
        <end position="382"/>
    </location>
</feature>
<gene>
    <name evidence="7" type="ORF">OIDMADRAFT_77099</name>
</gene>
<dbReference type="Proteomes" id="UP000054321">
    <property type="component" value="Unassembled WGS sequence"/>
</dbReference>